<dbReference type="RefSeq" id="WP_114338409.1">
    <property type="nucleotide sequence ID" value="NZ_QPID01000006.1"/>
</dbReference>
<dbReference type="InterPro" id="IPR020458">
    <property type="entry name" value="Znf_DskA_TraR_CS"/>
</dbReference>
<evidence type="ECO:0000313" key="2">
    <source>
        <dbReference type="EMBL" id="RCU49413.1"/>
    </source>
</evidence>
<dbReference type="OrthoDB" id="6064855at2"/>
<comment type="caution">
    <text evidence="2">The sequence shown here is derived from an EMBL/GenBank/DDBJ whole genome shotgun (WGS) entry which is preliminary data.</text>
</comment>
<sequence>MCSPLSKQHQEKFEDMLSQQADALCKQAQALHISSQALAANGDIKQPNSIDHWIDFLYQCNDDASFQIRRKLEGIAAAQQQIELGLYGLCSDCESPITLERLLQEPSQQRCGICEAKFNQLSASSKRVWL</sequence>
<protein>
    <submittedName>
        <fullName evidence="2">Uncharacterized protein</fullName>
    </submittedName>
</protein>
<proteinExistence type="predicted"/>
<dbReference type="PROSITE" id="PS51128">
    <property type="entry name" value="ZF_DKSA_2"/>
    <property type="match status" value="1"/>
</dbReference>
<gene>
    <name evidence="2" type="ORF">DU002_10825</name>
</gene>
<dbReference type="Gene3D" id="1.20.120.910">
    <property type="entry name" value="DksA, coiled-coil domain"/>
    <property type="match status" value="1"/>
</dbReference>
<accession>A0A368NHR4</accession>
<dbReference type="AlphaFoldDB" id="A0A368NHR4"/>
<feature type="zinc finger region" description="dksA C4-type" evidence="1">
    <location>
        <begin position="90"/>
        <end position="114"/>
    </location>
</feature>
<organism evidence="2 3">
    <name type="scientific">Corallincola holothuriorum</name>
    <dbReference type="NCBI Taxonomy" id="2282215"/>
    <lineage>
        <taxon>Bacteria</taxon>
        <taxon>Pseudomonadati</taxon>
        <taxon>Pseudomonadota</taxon>
        <taxon>Gammaproteobacteria</taxon>
        <taxon>Alteromonadales</taxon>
        <taxon>Psychromonadaceae</taxon>
        <taxon>Corallincola</taxon>
    </lineage>
</organism>
<name>A0A368NHR4_9GAMM</name>
<dbReference type="Proteomes" id="UP000252558">
    <property type="component" value="Unassembled WGS sequence"/>
</dbReference>
<reference evidence="2 3" key="1">
    <citation type="submission" date="2018-07" db="EMBL/GenBank/DDBJ databases">
        <title>Corallincola holothuriorum sp. nov., a new facultative anaerobe isolated from sea cucumber Apostichopus japonicus.</title>
        <authorList>
            <person name="Xia H."/>
        </authorList>
    </citation>
    <scope>NUCLEOTIDE SEQUENCE [LARGE SCALE GENOMIC DNA]</scope>
    <source>
        <strain evidence="2 3">C4</strain>
    </source>
</reference>
<dbReference type="EMBL" id="QPID01000006">
    <property type="protein sequence ID" value="RCU49413.1"/>
    <property type="molecule type" value="Genomic_DNA"/>
</dbReference>
<evidence type="ECO:0000256" key="1">
    <source>
        <dbReference type="PROSITE-ProRule" id="PRU00510"/>
    </source>
</evidence>
<keyword evidence="3" id="KW-1185">Reference proteome</keyword>
<dbReference type="PROSITE" id="PS01102">
    <property type="entry name" value="ZF_DKSA_1"/>
    <property type="match status" value="1"/>
</dbReference>
<evidence type="ECO:0000313" key="3">
    <source>
        <dbReference type="Proteomes" id="UP000252558"/>
    </source>
</evidence>